<dbReference type="SMART" id="SM00267">
    <property type="entry name" value="GGDEF"/>
    <property type="match status" value="1"/>
</dbReference>
<dbReference type="FunFam" id="3.30.70.270:FF:000001">
    <property type="entry name" value="Diguanylate cyclase domain protein"/>
    <property type="match status" value="1"/>
</dbReference>
<dbReference type="GO" id="GO:0005886">
    <property type="term" value="C:plasma membrane"/>
    <property type="evidence" value="ECO:0007669"/>
    <property type="project" value="TreeGrafter"/>
</dbReference>
<evidence type="ECO:0000256" key="1">
    <source>
        <dbReference type="ARBA" id="ARBA00012528"/>
    </source>
</evidence>
<dbReference type="EC" id="2.7.7.65" evidence="1"/>
<keyword evidence="5" id="KW-1185">Reference proteome</keyword>
<dbReference type="AlphaFoldDB" id="A0A975BKQ5"/>
<dbReference type="GO" id="GO:0043709">
    <property type="term" value="P:cell adhesion involved in single-species biofilm formation"/>
    <property type="evidence" value="ECO:0007669"/>
    <property type="project" value="TreeGrafter"/>
</dbReference>
<dbReference type="SUPFAM" id="SSF55785">
    <property type="entry name" value="PYP-like sensor domain (PAS domain)"/>
    <property type="match status" value="1"/>
</dbReference>
<dbReference type="Proteomes" id="UP000663722">
    <property type="component" value="Chromosome"/>
</dbReference>
<dbReference type="InterPro" id="IPR050469">
    <property type="entry name" value="Diguanylate_Cyclase"/>
</dbReference>
<dbReference type="InterPro" id="IPR000160">
    <property type="entry name" value="GGDEF_dom"/>
</dbReference>
<organism evidence="4 5">
    <name type="scientific">Desulfonema magnum</name>
    <dbReference type="NCBI Taxonomy" id="45655"/>
    <lineage>
        <taxon>Bacteria</taxon>
        <taxon>Pseudomonadati</taxon>
        <taxon>Thermodesulfobacteriota</taxon>
        <taxon>Desulfobacteria</taxon>
        <taxon>Desulfobacterales</taxon>
        <taxon>Desulfococcaceae</taxon>
        <taxon>Desulfonema</taxon>
    </lineage>
</organism>
<dbReference type="GO" id="GO:0052621">
    <property type="term" value="F:diguanylate cyclase activity"/>
    <property type="evidence" value="ECO:0007669"/>
    <property type="project" value="UniProtKB-EC"/>
</dbReference>
<gene>
    <name evidence="4" type="ORF">dnm_029390</name>
</gene>
<evidence type="ECO:0000256" key="2">
    <source>
        <dbReference type="ARBA" id="ARBA00034247"/>
    </source>
</evidence>
<dbReference type="GO" id="GO:1902201">
    <property type="term" value="P:negative regulation of bacterial-type flagellum-dependent cell motility"/>
    <property type="evidence" value="ECO:0007669"/>
    <property type="project" value="TreeGrafter"/>
</dbReference>
<evidence type="ECO:0000313" key="5">
    <source>
        <dbReference type="Proteomes" id="UP000663722"/>
    </source>
</evidence>
<dbReference type="InterPro" id="IPR043128">
    <property type="entry name" value="Rev_trsase/Diguanyl_cyclase"/>
</dbReference>
<dbReference type="InterPro" id="IPR035965">
    <property type="entry name" value="PAS-like_dom_sf"/>
</dbReference>
<dbReference type="PANTHER" id="PTHR45138:SF9">
    <property type="entry name" value="DIGUANYLATE CYCLASE DGCM-RELATED"/>
    <property type="match status" value="1"/>
</dbReference>
<dbReference type="SUPFAM" id="SSF55073">
    <property type="entry name" value="Nucleotide cyclase"/>
    <property type="match status" value="1"/>
</dbReference>
<evidence type="ECO:0000313" key="4">
    <source>
        <dbReference type="EMBL" id="QTA86913.1"/>
    </source>
</evidence>
<dbReference type="KEGG" id="dmm:dnm_029390"/>
<dbReference type="NCBIfam" id="TIGR00254">
    <property type="entry name" value="GGDEF"/>
    <property type="match status" value="1"/>
</dbReference>
<proteinExistence type="predicted"/>
<dbReference type="Gene3D" id="3.30.70.270">
    <property type="match status" value="1"/>
</dbReference>
<reference evidence="4" key="1">
    <citation type="journal article" date="2021" name="Microb. Physiol.">
        <title>Proteogenomic Insights into the Physiology of Marine, Sulfate-Reducing, Filamentous Desulfonema limicola and Desulfonema magnum.</title>
        <authorList>
            <person name="Schnaars V."/>
            <person name="Wohlbrand L."/>
            <person name="Scheve S."/>
            <person name="Hinrichs C."/>
            <person name="Reinhardt R."/>
            <person name="Rabus R."/>
        </authorList>
    </citation>
    <scope>NUCLEOTIDE SEQUENCE</scope>
    <source>
        <strain evidence="4">4be13</strain>
    </source>
</reference>
<comment type="catalytic activity">
    <reaction evidence="2">
        <text>2 GTP = 3',3'-c-di-GMP + 2 diphosphate</text>
        <dbReference type="Rhea" id="RHEA:24898"/>
        <dbReference type="ChEBI" id="CHEBI:33019"/>
        <dbReference type="ChEBI" id="CHEBI:37565"/>
        <dbReference type="ChEBI" id="CHEBI:58805"/>
        <dbReference type="EC" id="2.7.7.65"/>
    </reaction>
</comment>
<accession>A0A975BKQ5</accession>
<feature type="domain" description="GGDEF" evidence="3">
    <location>
        <begin position="168"/>
        <end position="301"/>
    </location>
</feature>
<sequence>MIFDQIFDMINIGIIIIDKELKVYKWNRWMEIHSKIPAEKITGFPLFSFFPDLNNPRFLRNFKSVLTFGNFAFFSQKLHQYLFPFQAANSLGSNFKYMRQSCTMGPLRDDNNVIRYAYIMVQDVTDIAAYEQKLLEMSIRDGLTGVYNRRYFETRLEEEFERHKRYTRPFSIIMQDIDHFKKVNDTYGHPCGDYILKAFASMIVSSIRKVDIFARYGGEEFCCLLPETRLDSAMKLAEFLRKKIERNIFIFNNTEIRITISQGIAELKTEMGAAEALLREADHALYEAKESGRNKVVKMKD</sequence>
<name>A0A975BKQ5_9BACT</name>
<evidence type="ECO:0000259" key="3">
    <source>
        <dbReference type="PROSITE" id="PS50887"/>
    </source>
</evidence>
<dbReference type="Pfam" id="PF00990">
    <property type="entry name" value="GGDEF"/>
    <property type="match status" value="1"/>
</dbReference>
<dbReference type="PROSITE" id="PS50887">
    <property type="entry name" value="GGDEF"/>
    <property type="match status" value="1"/>
</dbReference>
<dbReference type="Pfam" id="PF08448">
    <property type="entry name" value="PAS_4"/>
    <property type="match status" value="1"/>
</dbReference>
<dbReference type="InterPro" id="IPR029787">
    <property type="entry name" value="Nucleotide_cyclase"/>
</dbReference>
<dbReference type="EMBL" id="CP061800">
    <property type="protein sequence ID" value="QTA86913.1"/>
    <property type="molecule type" value="Genomic_DNA"/>
</dbReference>
<dbReference type="CDD" id="cd01949">
    <property type="entry name" value="GGDEF"/>
    <property type="match status" value="1"/>
</dbReference>
<dbReference type="InterPro" id="IPR013656">
    <property type="entry name" value="PAS_4"/>
</dbReference>
<dbReference type="PANTHER" id="PTHR45138">
    <property type="entry name" value="REGULATORY COMPONENTS OF SENSORY TRANSDUCTION SYSTEM"/>
    <property type="match status" value="1"/>
</dbReference>
<dbReference type="Gene3D" id="3.30.450.20">
    <property type="entry name" value="PAS domain"/>
    <property type="match status" value="1"/>
</dbReference>
<protein>
    <recommendedName>
        <fullName evidence="1">diguanylate cyclase</fullName>
        <ecNumber evidence="1">2.7.7.65</ecNumber>
    </recommendedName>
</protein>